<dbReference type="GO" id="GO:0009279">
    <property type="term" value="C:cell outer membrane"/>
    <property type="evidence" value="ECO:0007669"/>
    <property type="project" value="UniProtKB-SubCell"/>
</dbReference>
<feature type="domain" description="TonB-dependent receptor-like beta-barrel" evidence="12">
    <location>
        <begin position="415"/>
        <end position="849"/>
    </location>
</feature>
<dbReference type="InterPro" id="IPR021731">
    <property type="entry name" value="AMIN_dom"/>
</dbReference>
<evidence type="ECO:0000256" key="9">
    <source>
        <dbReference type="RuleBase" id="RU003357"/>
    </source>
</evidence>
<evidence type="ECO:0000256" key="7">
    <source>
        <dbReference type="ARBA" id="ARBA00023237"/>
    </source>
</evidence>
<dbReference type="EMBL" id="CP124543">
    <property type="protein sequence ID" value="WGV25334.1"/>
    <property type="molecule type" value="Genomic_DNA"/>
</dbReference>
<organism evidence="15 16">
    <name type="scientific">Halotia branconii CENA392</name>
    <dbReference type="NCBI Taxonomy" id="1539056"/>
    <lineage>
        <taxon>Bacteria</taxon>
        <taxon>Bacillati</taxon>
        <taxon>Cyanobacteriota</taxon>
        <taxon>Cyanophyceae</taxon>
        <taxon>Nostocales</taxon>
        <taxon>Nodulariaceae</taxon>
        <taxon>Halotia</taxon>
    </lineage>
</organism>
<dbReference type="Gene3D" id="2.170.130.10">
    <property type="entry name" value="TonB-dependent receptor, plug domain"/>
    <property type="match status" value="1"/>
</dbReference>
<feature type="compositionally biased region" description="Low complexity" evidence="10">
    <location>
        <begin position="181"/>
        <end position="197"/>
    </location>
</feature>
<keyword evidence="15" id="KW-0675">Receptor</keyword>
<keyword evidence="11" id="KW-0732">Signal</keyword>
<keyword evidence="16" id="KW-1185">Reference proteome</keyword>
<reference evidence="15 16" key="1">
    <citation type="journal article" date="2023" name="Limnol Oceanogr Lett">
        <title>Environmental adaptations by the intertidal Antarctic cyanobacterium Halotia branconii CENA392 as revealed using long-read genome sequencing.</title>
        <authorList>
            <person name="Dextro R.B."/>
            <person name="Delbaje E."/>
            <person name="Freitas P.N.N."/>
            <person name="Geraldes V."/>
            <person name="Pinto E."/>
            <person name="Long P.F."/>
            <person name="Fiore M.F."/>
        </authorList>
    </citation>
    <scope>NUCLEOTIDE SEQUENCE [LARGE SCALE GENOMIC DNA]</scope>
    <source>
        <strain evidence="15 16">CENA392</strain>
    </source>
</reference>
<evidence type="ECO:0000256" key="5">
    <source>
        <dbReference type="ARBA" id="ARBA00023077"/>
    </source>
</evidence>
<dbReference type="GO" id="GO:0015344">
    <property type="term" value="F:siderophore uptake transmembrane transporter activity"/>
    <property type="evidence" value="ECO:0007669"/>
    <property type="project" value="TreeGrafter"/>
</dbReference>
<evidence type="ECO:0000256" key="10">
    <source>
        <dbReference type="SAM" id="MobiDB-lite"/>
    </source>
</evidence>
<feature type="region of interest" description="Disordered" evidence="10">
    <location>
        <begin position="165"/>
        <end position="203"/>
    </location>
</feature>
<dbReference type="InterPro" id="IPR000531">
    <property type="entry name" value="Beta-barrel_TonB"/>
</dbReference>
<sequence>MKLQQLLQIIVLTSLVGALGNNLAQAEAILAEIEETKKTVSNFNLTNSSREFAQSLPQVIKVTGVKLNQTNQGIEIILETNLAQNLQVVNRSQGNNFIAEIPNAQLSVSEGNAFTKLKPIQGISEIEVINKDANTIQVKVIGETASPQVELFDSSTGLIFGLKPTASTAQTPEKPTPTPPQQESQTSQKPTTSQTETDNNQPIELVVTATRTEQDIQKVPRSITVINRSEVEQQTRLSRNLIEILGKSVPGLAPPTQSGSNFGLSLRGRNTLVLIDGVPQSTSRNAFRDLKTIDPSAIERVEVVRGPSAIYGDGATGGVINIITRQADTNRLTSKTEFGVNAALGELEEDSFSTNFQHTISVNEDKVDFTGNISFTNTGSFFDAQGDKIPSDPNAQGGFADARSINLFGKLGVNFDDYQRLQLTFNRFDEKQDTDIASDPTVNSIPGRQKARAIEGLSLDELPGNENTLLNLQYNHDNLLNSKVQAQVYYRNYLTRFFPFDGREFASLGNEIIQSEVDSEKYGGRLQIETPLFDGEKVKLLWGADYFKEETSQIVSTFDGAVFDASGGLVFSKNNERTWVPPLDLSSLGVFAQLNWNVSEKLVLNGGVRYENSDVSVNDFSTLANPDVNIQGGDLNFDAILFNAGAVYSITDNVSVFANFSQGFSLSDIGLALRNAPPGFSVETLRPEPQKVDSYEIGLRGRWNQVQASLSAFYNESELGTTFTAPGTIIRAPERIYGVEAAVDVKPSPSFALGGTFTFIGGEIDLNNDGNYGALDGFRIPPLKLTAYVENETLPGWSNRLQALFSGNRDLFTNNTSFGRRPVDSYFVLDYISSIQIGTGTLQIGVENLLDNQYFPVVSQLQANDSSYSAARGRTLSVKYSVDW</sequence>
<comment type="similarity">
    <text evidence="8 9">Belongs to the TonB-dependent receptor family.</text>
</comment>
<keyword evidence="2 8" id="KW-0813">Transport</keyword>
<protein>
    <submittedName>
        <fullName evidence="15">TonB-dependent receptor</fullName>
    </submittedName>
</protein>
<dbReference type="Pfam" id="PF07715">
    <property type="entry name" value="Plug"/>
    <property type="match status" value="1"/>
</dbReference>
<evidence type="ECO:0000259" key="12">
    <source>
        <dbReference type="Pfam" id="PF00593"/>
    </source>
</evidence>
<dbReference type="AlphaFoldDB" id="A0AAJ6P908"/>
<dbReference type="PANTHER" id="PTHR30069">
    <property type="entry name" value="TONB-DEPENDENT OUTER MEMBRANE RECEPTOR"/>
    <property type="match status" value="1"/>
</dbReference>
<feature type="domain" description="TonB-dependent receptor plug" evidence="13">
    <location>
        <begin position="216"/>
        <end position="319"/>
    </location>
</feature>
<dbReference type="InterPro" id="IPR037066">
    <property type="entry name" value="Plug_dom_sf"/>
</dbReference>
<dbReference type="RefSeq" id="WP_281482635.1">
    <property type="nucleotide sequence ID" value="NZ_CP124543.1"/>
</dbReference>
<comment type="subcellular location">
    <subcellularLocation>
        <location evidence="1 8">Cell outer membrane</location>
        <topology evidence="1 8">Multi-pass membrane protein</topology>
    </subcellularLocation>
</comment>
<name>A0AAJ6P908_9CYAN</name>
<feature type="chain" id="PRO_5042532333" evidence="11">
    <location>
        <begin position="27"/>
        <end position="884"/>
    </location>
</feature>
<proteinExistence type="inferred from homology"/>
<dbReference type="Pfam" id="PF00593">
    <property type="entry name" value="TonB_dep_Rec_b-barrel"/>
    <property type="match status" value="1"/>
</dbReference>
<evidence type="ECO:0000256" key="1">
    <source>
        <dbReference type="ARBA" id="ARBA00004571"/>
    </source>
</evidence>
<dbReference type="Pfam" id="PF11741">
    <property type="entry name" value="AMIN"/>
    <property type="match status" value="1"/>
</dbReference>
<dbReference type="InterPro" id="IPR036942">
    <property type="entry name" value="Beta-barrel_TonB_sf"/>
</dbReference>
<dbReference type="PANTHER" id="PTHR30069:SF42">
    <property type="entry name" value="FERRIC AEROBACTIN RECEPTOR"/>
    <property type="match status" value="1"/>
</dbReference>
<keyword evidence="6 8" id="KW-0472">Membrane</keyword>
<accession>A0AAJ6P908</accession>
<keyword evidence="3 8" id="KW-1134">Transmembrane beta strand</keyword>
<dbReference type="SUPFAM" id="SSF56935">
    <property type="entry name" value="Porins"/>
    <property type="match status" value="1"/>
</dbReference>
<keyword evidence="4 8" id="KW-0812">Transmembrane</keyword>
<evidence type="ECO:0000256" key="8">
    <source>
        <dbReference type="PROSITE-ProRule" id="PRU01360"/>
    </source>
</evidence>
<evidence type="ECO:0000256" key="6">
    <source>
        <dbReference type="ARBA" id="ARBA00023136"/>
    </source>
</evidence>
<dbReference type="InterPro" id="IPR039426">
    <property type="entry name" value="TonB-dep_rcpt-like"/>
</dbReference>
<feature type="domain" description="AMIN" evidence="14">
    <location>
        <begin position="65"/>
        <end position="161"/>
    </location>
</feature>
<dbReference type="GO" id="GO:0044718">
    <property type="term" value="P:siderophore transmembrane transport"/>
    <property type="evidence" value="ECO:0007669"/>
    <property type="project" value="TreeGrafter"/>
</dbReference>
<evidence type="ECO:0000313" key="15">
    <source>
        <dbReference type="EMBL" id="WGV25334.1"/>
    </source>
</evidence>
<feature type="signal peptide" evidence="11">
    <location>
        <begin position="1"/>
        <end position="26"/>
    </location>
</feature>
<evidence type="ECO:0000256" key="11">
    <source>
        <dbReference type="SAM" id="SignalP"/>
    </source>
</evidence>
<keyword evidence="7 8" id="KW-0998">Cell outer membrane</keyword>
<keyword evidence="5 9" id="KW-0798">TonB box</keyword>
<evidence type="ECO:0000256" key="4">
    <source>
        <dbReference type="ARBA" id="ARBA00022692"/>
    </source>
</evidence>
<dbReference type="Proteomes" id="UP001223520">
    <property type="component" value="Chromosome"/>
</dbReference>
<dbReference type="InterPro" id="IPR012910">
    <property type="entry name" value="Plug_dom"/>
</dbReference>
<dbReference type="PROSITE" id="PS52016">
    <property type="entry name" value="TONB_DEPENDENT_REC_3"/>
    <property type="match status" value="1"/>
</dbReference>
<dbReference type="Gene3D" id="2.40.170.20">
    <property type="entry name" value="TonB-dependent receptor, beta-barrel domain"/>
    <property type="match status" value="1"/>
</dbReference>
<dbReference type="CDD" id="cd01347">
    <property type="entry name" value="ligand_gated_channel"/>
    <property type="match status" value="1"/>
</dbReference>
<gene>
    <name evidence="15" type="ORF">QI031_26905</name>
</gene>
<evidence type="ECO:0000256" key="3">
    <source>
        <dbReference type="ARBA" id="ARBA00022452"/>
    </source>
</evidence>
<dbReference type="KEGG" id="hbq:QI031_26905"/>
<evidence type="ECO:0000259" key="13">
    <source>
        <dbReference type="Pfam" id="PF07715"/>
    </source>
</evidence>
<evidence type="ECO:0000259" key="14">
    <source>
        <dbReference type="Pfam" id="PF11741"/>
    </source>
</evidence>
<evidence type="ECO:0000256" key="2">
    <source>
        <dbReference type="ARBA" id="ARBA00022448"/>
    </source>
</evidence>
<evidence type="ECO:0000313" key="16">
    <source>
        <dbReference type="Proteomes" id="UP001223520"/>
    </source>
</evidence>